<evidence type="ECO:0000256" key="1">
    <source>
        <dbReference type="SAM" id="MobiDB-lite"/>
    </source>
</evidence>
<keyword evidence="3" id="KW-1185">Reference proteome</keyword>
<organism evidence="2 3">
    <name type="scientific">Desmophyllum pertusum</name>
    <dbReference type="NCBI Taxonomy" id="174260"/>
    <lineage>
        <taxon>Eukaryota</taxon>
        <taxon>Metazoa</taxon>
        <taxon>Cnidaria</taxon>
        <taxon>Anthozoa</taxon>
        <taxon>Hexacorallia</taxon>
        <taxon>Scleractinia</taxon>
        <taxon>Caryophylliina</taxon>
        <taxon>Caryophylliidae</taxon>
        <taxon>Desmophyllum</taxon>
    </lineage>
</organism>
<dbReference type="EMBL" id="MU826382">
    <property type="protein sequence ID" value="KAJ7377161.1"/>
    <property type="molecule type" value="Genomic_DNA"/>
</dbReference>
<accession>A0A9W9Z8K0</accession>
<name>A0A9W9Z8K0_9CNID</name>
<dbReference type="OrthoDB" id="416437at2759"/>
<reference evidence="2" key="1">
    <citation type="submission" date="2023-01" db="EMBL/GenBank/DDBJ databases">
        <title>Genome assembly of the deep-sea coral Lophelia pertusa.</title>
        <authorList>
            <person name="Herrera S."/>
            <person name="Cordes E."/>
        </authorList>
    </citation>
    <scope>NUCLEOTIDE SEQUENCE</scope>
    <source>
        <strain evidence="2">USNM1676648</strain>
        <tissue evidence="2">Polyp</tissue>
    </source>
</reference>
<dbReference type="CDD" id="cd06661">
    <property type="entry name" value="GGCT_like"/>
    <property type="match status" value="1"/>
</dbReference>
<dbReference type="Proteomes" id="UP001163046">
    <property type="component" value="Unassembled WGS sequence"/>
</dbReference>
<feature type="compositionally biased region" description="Acidic residues" evidence="1">
    <location>
        <begin position="1"/>
        <end position="10"/>
    </location>
</feature>
<feature type="compositionally biased region" description="Basic and acidic residues" evidence="1">
    <location>
        <begin position="330"/>
        <end position="346"/>
    </location>
</feature>
<evidence type="ECO:0000313" key="3">
    <source>
        <dbReference type="Proteomes" id="UP001163046"/>
    </source>
</evidence>
<gene>
    <name evidence="2" type="ORF">OS493_030360</name>
</gene>
<feature type="region of interest" description="Disordered" evidence="1">
    <location>
        <begin position="1"/>
        <end position="43"/>
    </location>
</feature>
<proteinExistence type="predicted"/>
<sequence length="377" mass="43663">MTDRAEEEEETGKTPTQQQNRKRQPTPEEETTMPTSNKRKESARKLLQTYHWERVARVARRQLVEVSGSSERYYVPSDEDVPALLLDLTSEEIRQLRPFDIHCGDYVKHQHGYWERTGPFHRAYTYLMSRGESAYRDFVEMHASRESDLQLFEIFFSPKYHGIECALWPSLSHTKTMCESVLEGSTSCESGKVAFMAKLLSPVAGYQLEYEQIHYQTIGNGNTGLFWTQYGFPTFFLTISPYEWSFLWPPWLESLRVGSGCAPTELPAIETIHIAHVLKQLIRVPTERDTVHLHLLVWLKDARLCRSSLFHASIPCNVKEDPFTVASTQKSDKSVLDEDEGPDRFETGQNGPQLRFHYTPEDQQRNIRAYITTFLDL</sequence>
<feature type="region of interest" description="Disordered" evidence="1">
    <location>
        <begin position="329"/>
        <end position="352"/>
    </location>
</feature>
<dbReference type="AlphaFoldDB" id="A0A9W9Z8K0"/>
<dbReference type="InterPro" id="IPR013024">
    <property type="entry name" value="GGCT-like"/>
</dbReference>
<comment type="caution">
    <text evidence="2">The sequence shown here is derived from an EMBL/GenBank/DDBJ whole genome shotgun (WGS) entry which is preliminary data.</text>
</comment>
<protein>
    <submittedName>
        <fullName evidence="2">Uncharacterized protein</fullName>
    </submittedName>
</protein>
<evidence type="ECO:0000313" key="2">
    <source>
        <dbReference type="EMBL" id="KAJ7377161.1"/>
    </source>
</evidence>